<keyword evidence="2" id="KW-1185">Reference proteome</keyword>
<dbReference type="EMBL" id="LNIX01000058">
    <property type="protein sequence ID" value="OXA37392.1"/>
    <property type="molecule type" value="Genomic_DNA"/>
</dbReference>
<reference evidence="1 2" key="1">
    <citation type="submission" date="2015-12" db="EMBL/GenBank/DDBJ databases">
        <title>The genome of Folsomia candida.</title>
        <authorList>
            <person name="Faddeeva A."/>
            <person name="Derks M.F."/>
            <person name="Anvar Y."/>
            <person name="Smit S."/>
            <person name="Van Straalen N."/>
            <person name="Roelofs D."/>
        </authorList>
    </citation>
    <scope>NUCLEOTIDE SEQUENCE [LARGE SCALE GENOMIC DNA]</scope>
    <source>
        <strain evidence="1 2">VU population</strain>
        <tissue evidence="1">Whole body</tissue>
    </source>
</reference>
<dbReference type="AlphaFoldDB" id="A0A226CVH9"/>
<comment type="caution">
    <text evidence="1">The sequence shown here is derived from an EMBL/GenBank/DDBJ whole genome shotgun (WGS) entry which is preliminary data.</text>
</comment>
<evidence type="ECO:0000313" key="2">
    <source>
        <dbReference type="Proteomes" id="UP000198287"/>
    </source>
</evidence>
<protein>
    <submittedName>
        <fullName evidence="1">Uncharacterized protein</fullName>
    </submittedName>
</protein>
<proteinExistence type="predicted"/>
<sequence>MRSPAFNKEPVRRRLHSAQFFCGRNKTKSVTTLHFQDMEKVQLTIFFATFAIFLLSSMQTASGQQSQFLSFYNNSTCTGTAFNSTTSNTNFVIPANLTIVYFRVNGL</sequence>
<gene>
    <name evidence="1" type="ORF">Fcan01_27847</name>
</gene>
<dbReference type="Proteomes" id="UP000198287">
    <property type="component" value="Unassembled WGS sequence"/>
</dbReference>
<evidence type="ECO:0000313" key="1">
    <source>
        <dbReference type="EMBL" id="OXA37392.1"/>
    </source>
</evidence>
<organism evidence="1 2">
    <name type="scientific">Folsomia candida</name>
    <name type="common">Springtail</name>
    <dbReference type="NCBI Taxonomy" id="158441"/>
    <lineage>
        <taxon>Eukaryota</taxon>
        <taxon>Metazoa</taxon>
        <taxon>Ecdysozoa</taxon>
        <taxon>Arthropoda</taxon>
        <taxon>Hexapoda</taxon>
        <taxon>Collembola</taxon>
        <taxon>Entomobryomorpha</taxon>
        <taxon>Isotomoidea</taxon>
        <taxon>Isotomidae</taxon>
        <taxon>Proisotominae</taxon>
        <taxon>Folsomia</taxon>
    </lineage>
</organism>
<name>A0A226CVH9_FOLCA</name>
<accession>A0A226CVH9</accession>